<keyword evidence="4" id="KW-1185">Reference proteome</keyword>
<name>A0ABP5IB52_9ACTN</name>
<keyword evidence="1" id="KW-0812">Transmembrane</keyword>
<dbReference type="EMBL" id="BAAANS010000015">
    <property type="protein sequence ID" value="GAA2097339.1"/>
    <property type="molecule type" value="Genomic_DNA"/>
</dbReference>
<dbReference type="Pfam" id="PF00561">
    <property type="entry name" value="Abhydrolase_1"/>
    <property type="match status" value="1"/>
</dbReference>
<organism evidence="3 4">
    <name type="scientific">Kitasatospora saccharophila</name>
    <dbReference type="NCBI Taxonomy" id="407973"/>
    <lineage>
        <taxon>Bacteria</taxon>
        <taxon>Bacillati</taxon>
        <taxon>Actinomycetota</taxon>
        <taxon>Actinomycetes</taxon>
        <taxon>Kitasatosporales</taxon>
        <taxon>Streptomycetaceae</taxon>
        <taxon>Kitasatospora</taxon>
    </lineage>
</organism>
<dbReference type="Proteomes" id="UP001500897">
    <property type="component" value="Unassembled WGS sequence"/>
</dbReference>
<dbReference type="GO" id="GO:0016787">
    <property type="term" value="F:hydrolase activity"/>
    <property type="evidence" value="ECO:0007669"/>
    <property type="project" value="UniProtKB-KW"/>
</dbReference>
<keyword evidence="1" id="KW-0472">Membrane</keyword>
<comment type="caution">
    <text evidence="3">The sequence shown here is derived from an EMBL/GenBank/DDBJ whole genome shotgun (WGS) entry which is preliminary data.</text>
</comment>
<evidence type="ECO:0000313" key="3">
    <source>
        <dbReference type="EMBL" id="GAA2097339.1"/>
    </source>
</evidence>
<proteinExistence type="predicted"/>
<keyword evidence="3" id="KW-0378">Hydrolase</keyword>
<evidence type="ECO:0000259" key="2">
    <source>
        <dbReference type="Pfam" id="PF00561"/>
    </source>
</evidence>
<keyword evidence="1" id="KW-1133">Transmembrane helix</keyword>
<dbReference type="Gene3D" id="3.40.50.1820">
    <property type="entry name" value="alpha/beta hydrolase"/>
    <property type="match status" value="1"/>
</dbReference>
<sequence length="387" mass="40892">MHWEHRTASTRESAMRWGTAAAVAAAAAGTGTAAFLLLGRKVSDRVVRPGTVQVLSAPAPVEVHALGPGRVVLTSTPDTRRRGTYALEWGEDGHAVVGGVLEQGGDRVTRRLERADGGTLAVGTEVRVTPRVLLGDPRTALGLDYADVAVASELGDLPAWRTAGIRGTWVLLVHGPGTGREQALSVLPLLHALRMPSLTVSYRGDRDAPAPPDGLGHFGETEWQDVEVAIRYALSQGAGQVVLYGWSVGATIVLHAAARSTWRDRIAGVVLDSPVLDWSETVRRETARAWSSPALGELGTLSAQGRTGVDLADFARIASGADLPAPALLLQGTDDRVAPWSAAQALADGRDDLVSLHPVPHGEHAALWNADPAGYTEALRRFLTPLL</sequence>
<gene>
    <name evidence="3" type="ORF">GCM10009759_27410</name>
</gene>
<reference evidence="4" key="1">
    <citation type="journal article" date="2019" name="Int. J. Syst. Evol. Microbiol.">
        <title>The Global Catalogue of Microorganisms (GCM) 10K type strain sequencing project: providing services to taxonomists for standard genome sequencing and annotation.</title>
        <authorList>
            <consortium name="The Broad Institute Genomics Platform"/>
            <consortium name="The Broad Institute Genome Sequencing Center for Infectious Disease"/>
            <person name="Wu L."/>
            <person name="Ma J."/>
        </authorList>
    </citation>
    <scope>NUCLEOTIDE SEQUENCE [LARGE SCALE GENOMIC DNA]</scope>
    <source>
        <strain evidence="4">JCM 14559</strain>
    </source>
</reference>
<accession>A0ABP5IB52</accession>
<dbReference type="InterPro" id="IPR000073">
    <property type="entry name" value="AB_hydrolase_1"/>
</dbReference>
<dbReference type="InterPro" id="IPR029058">
    <property type="entry name" value="AB_hydrolase_fold"/>
</dbReference>
<feature type="domain" description="AB hydrolase-1" evidence="2">
    <location>
        <begin position="169"/>
        <end position="282"/>
    </location>
</feature>
<evidence type="ECO:0000256" key="1">
    <source>
        <dbReference type="SAM" id="Phobius"/>
    </source>
</evidence>
<dbReference type="PANTHER" id="PTHR12277:SF79">
    <property type="entry name" value="XAA-PRO DIPEPTIDYL-PEPTIDASE-RELATED"/>
    <property type="match status" value="1"/>
</dbReference>
<protein>
    <submittedName>
        <fullName evidence="3">Alpha/beta fold hydrolase</fullName>
    </submittedName>
</protein>
<dbReference type="SUPFAM" id="SSF53474">
    <property type="entry name" value="alpha/beta-Hydrolases"/>
    <property type="match status" value="1"/>
</dbReference>
<feature type="transmembrane region" description="Helical" evidence="1">
    <location>
        <begin position="20"/>
        <end position="38"/>
    </location>
</feature>
<dbReference type="PANTHER" id="PTHR12277">
    <property type="entry name" value="ALPHA/BETA HYDROLASE DOMAIN-CONTAINING PROTEIN"/>
    <property type="match status" value="1"/>
</dbReference>
<evidence type="ECO:0000313" key="4">
    <source>
        <dbReference type="Proteomes" id="UP001500897"/>
    </source>
</evidence>